<feature type="domain" description="Glycine cleavage system P-protein N-terminal" evidence="8">
    <location>
        <begin position="514"/>
        <end position="797"/>
    </location>
</feature>
<dbReference type="FunFam" id="3.90.1150.10:FF:000007">
    <property type="entry name" value="Glycine dehydrogenase (decarboxylating), mitochondrial"/>
    <property type="match status" value="1"/>
</dbReference>
<evidence type="ECO:0000256" key="1">
    <source>
        <dbReference type="ARBA" id="ARBA00001933"/>
    </source>
</evidence>
<dbReference type="EC" id="1.4.4.2" evidence="7"/>
<dbReference type="OrthoDB" id="6537869at2759"/>
<dbReference type="GeneID" id="25029473"/>
<evidence type="ECO:0000256" key="6">
    <source>
        <dbReference type="PIRSR" id="PIRSR603437-50"/>
    </source>
</evidence>
<dbReference type="GO" id="GO:0016594">
    <property type="term" value="F:glycine binding"/>
    <property type="evidence" value="ECO:0007669"/>
    <property type="project" value="TreeGrafter"/>
</dbReference>
<dbReference type="EMBL" id="KE503207">
    <property type="protein sequence ID" value="EPX72727.1"/>
    <property type="molecule type" value="Genomic_DNA"/>
</dbReference>
<dbReference type="NCBIfam" id="TIGR00461">
    <property type="entry name" value="gcvP"/>
    <property type="match status" value="1"/>
</dbReference>
<dbReference type="InterPro" id="IPR003437">
    <property type="entry name" value="GcvP"/>
</dbReference>
<dbReference type="GO" id="GO:0005960">
    <property type="term" value="C:glycine cleavage complex"/>
    <property type="evidence" value="ECO:0007669"/>
    <property type="project" value="TreeGrafter"/>
</dbReference>
<dbReference type="Gene3D" id="3.90.1150.10">
    <property type="entry name" value="Aspartate Aminotransferase, domain 1"/>
    <property type="match status" value="2"/>
</dbReference>
<keyword evidence="7" id="KW-0496">Mitochondrion</keyword>
<dbReference type="PANTHER" id="PTHR11773">
    <property type="entry name" value="GLYCINE DEHYDROGENASE, DECARBOXYLATING"/>
    <property type="match status" value="1"/>
</dbReference>
<evidence type="ECO:0000259" key="8">
    <source>
        <dbReference type="Pfam" id="PF02347"/>
    </source>
</evidence>
<organism evidence="10 11">
    <name type="scientific">Schizosaccharomyces octosporus (strain yFS286)</name>
    <name type="common">Fission yeast</name>
    <name type="synonym">Octosporomyces octosporus</name>
    <dbReference type="NCBI Taxonomy" id="483514"/>
    <lineage>
        <taxon>Eukaryota</taxon>
        <taxon>Fungi</taxon>
        <taxon>Dikarya</taxon>
        <taxon>Ascomycota</taxon>
        <taxon>Taphrinomycotina</taxon>
        <taxon>Schizosaccharomycetes</taxon>
        <taxon>Schizosaccharomycetales</taxon>
        <taxon>Schizosaccharomycetaceae</taxon>
        <taxon>Schizosaccharomyces</taxon>
    </lineage>
</organism>
<comment type="catalytic activity">
    <reaction evidence="5 7">
        <text>N(6)-[(R)-lipoyl]-L-lysyl-[glycine-cleavage complex H protein] + glycine + H(+) = N(6)-[(R)-S(8)-aminomethyldihydrolipoyl]-L-lysyl-[glycine-cleavage complex H protein] + CO2</text>
        <dbReference type="Rhea" id="RHEA:24304"/>
        <dbReference type="Rhea" id="RHEA-COMP:10494"/>
        <dbReference type="Rhea" id="RHEA-COMP:10495"/>
        <dbReference type="ChEBI" id="CHEBI:15378"/>
        <dbReference type="ChEBI" id="CHEBI:16526"/>
        <dbReference type="ChEBI" id="CHEBI:57305"/>
        <dbReference type="ChEBI" id="CHEBI:83099"/>
        <dbReference type="ChEBI" id="CHEBI:83143"/>
        <dbReference type="EC" id="1.4.4.2"/>
    </reaction>
</comment>
<evidence type="ECO:0000256" key="7">
    <source>
        <dbReference type="RuleBase" id="RU364056"/>
    </source>
</evidence>
<dbReference type="RefSeq" id="XP_013018363.1">
    <property type="nucleotide sequence ID" value="XM_013162909.1"/>
</dbReference>
<feature type="domain" description="Glycine dehydrogenase C-terminal" evidence="9">
    <location>
        <begin position="842"/>
        <end position="963"/>
    </location>
</feature>
<comment type="similarity">
    <text evidence="2 7">Belongs to the GcvP family.</text>
</comment>
<dbReference type="SUPFAM" id="SSF53383">
    <property type="entry name" value="PLP-dependent transferases"/>
    <property type="match status" value="2"/>
</dbReference>
<dbReference type="GO" id="GO:0030170">
    <property type="term" value="F:pyridoxal phosphate binding"/>
    <property type="evidence" value="ECO:0007669"/>
    <property type="project" value="TreeGrafter"/>
</dbReference>
<feature type="domain" description="Glycine cleavage system P-protein N-terminal" evidence="8">
    <location>
        <begin position="54"/>
        <end position="495"/>
    </location>
</feature>
<dbReference type="InterPro" id="IPR049315">
    <property type="entry name" value="GDC-P_N"/>
</dbReference>
<dbReference type="GO" id="GO:0004375">
    <property type="term" value="F:glycine dehydrogenase (decarboxylating) activity"/>
    <property type="evidence" value="ECO:0007669"/>
    <property type="project" value="UniProtKB-UniRule"/>
</dbReference>
<dbReference type="eggNOG" id="KOG2040">
    <property type="taxonomic scope" value="Eukaryota"/>
</dbReference>
<dbReference type="AlphaFoldDB" id="S9PXM1"/>
<feature type="modified residue" description="N6-(pyridoxal phosphate)lysine" evidence="6">
    <location>
        <position position="770"/>
    </location>
</feature>
<dbReference type="NCBIfam" id="NF003346">
    <property type="entry name" value="PRK04366.1"/>
    <property type="match status" value="1"/>
</dbReference>
<dbReference type="HOGENOM" id="CLU_004620_3_2_1"/>
<dbReference type="PANTHER" id="PTHR11773:SF1">
    <property type="entry name" value="GLYCINE DEHYDROGENASE (DECARBOXYLATING), MITOCHONDRIAL"/>
    <property type="match status" value="1"/>
</dbReference>
<dbReference type="InterPro" id="IPR015421">
    <property type="entry name" value="PyrdxlP-dep_Trfase_major"/>
</dbReference>
<dbReference type="FunFam" id="3.40.640.10:FF:000007">
    <property type="entry name" value="glycine dehydrogenase (Decarboxylating), mitochondrial"/>
    <property type="match status" value="1"/>
</dbReference>
<evidence type="ECO:0000313" key="11">
    <source>
        <dbReference type="Proteomes" id="UP000016088"/>
    </source>
</evidence>
<evidence type="ECO:0000256" key="5">
    <source>
        <dbReference type="ARBA" id="ARBA00049026"/>
    </source>
</evidence>
<gene>
    <name evidence="10" type="ORF">SOCG_00489</name>
</gene>
<keyword evidence="3 6" id="KW-0663">Pyridoxal phosphate</keyword>
<dbReference type="VEuPathDB" id="FungiDB:SOCG_00489"/>
<keyword evidence="11" id="KW-1185">Reference proteome</keyword>
<dbReference type="OMA" id="RNLICTC"/>
<comment type="subcellular location">
    <subcellularLocation>
        <location evidence="7">Mitochondrion</location>
    </subcellularLocation>
</comment>
<name>S9PXM1_SCHOY</name>
<dbReference type="Proteomes" id="UP000016088">
    <property type="component" value="Unassembled WGS sequence"/>
</dbReference>
<dbReference type="Pfam" id="PF21478">
    <property type="entry name" value="GcvP2_C"/>
    <property type="match status" value="1"/>
</dbReference>
<dbReference type="FunFam" id="3.40.640.10:FF:000005">
    <property type="entry name" value="Glycine dehydrogenase (decarboxylating), mitochondrial"/>
    <property type="match status" value="1"/>
</dbReference>
<evidence type="ECO:0000259" key="9">
    <source>
        <dbReference type="Pfam" id="PF21478"/>
    </source>
</evidence>
<dbReference type="GO" id="GO:0005739">
    <property type="term" value="C:mitochondrion"/>
    <property type="evidence" value="ECO:0007669"/>
    <property type="project" value="UniProtKB-SubCell"/>
</dbReference>
<dbReference type="Pfam" id="PF02347">
    <property type="entry name" value="GDC-P"/>
    <property type="match status" value="2"/>
</dbReference>
<dbReference type="InterPro" id="IPR015422">
    <property type="entry name" value="PyrdxlP-dep_Trfase_small"/>
</dbReference>
<comment type="cofactor">
    <cofactor evidence="1 6 7">
        <name>pyridoxal 5'-phosphate</name>
        <dbReference type="ChEBI" id="CHEBI:597326"/>
    </cofactor>
</comment>
<comment type="function">
    <text evidence="7">The glycine cleavage system catalyzes the degradation of glycine.</text>
</comment>
<evidence type="ECO:0000313" key="10">
    <source>
        <dbReference type="EMBL" id="EPX72727.1"/>
    </source>
</evidence>
<evidence type="ECO:0000256" key="4">
    <source>
        <dbReference type="ARBA" id="ARBA00023002"/>
    </source>
</evidence>
<proteinExistence type="inferred from homology"/>
<keyword evidence="4 7" id="KW-0560">Oxidoreductase</keyword>
<dbReference type="InterPro" id="IPR015424">
    <property type="entry name" value="PyrdxlP-dep_Trfase"/>
</dbReference>
<sequence>MVFASSKRTISLHGLIKSIHKNRLYSLNKRNVHLTYSNRTSQKNFVPPLDTFSRRHIGPSKDEQEYQLSTLGYKDFESFLNDVIPQNVRAKENNKKHFPSFDFDTHKPHTAPNYSESEFGELAENVANKNKLVKTLIGMGYYNVKIPPVIIRNVFENPEWYTQYTPYQAEISQGRLESMMNYQTMITDLTGLSISNASLLDEATAASEAMVMIMANDRKKRKTFLVDSNIYPNTLSVLRTRARGFNIDVKVVDISSEIITANEKDSFGILVQYPAADGSIFDYSELASAAHASNMHVVAATDLLALTLMKTPGEWGADVAVGSTQRFGLPMGFGGPHAGFFACNDEFKRKLPGRLVGLSKDRLGNPAYRLALQTREQHIRREKATSNICTAQALLANMSAFYAIYHGPEGLKHIASRIYSLTNILKRALESAGYDISNKNHFFDTLTINVQCADSILQRALAYGYNLRKVSDGVVSLSMDESITNEDLSHLFSIFEIPSTPETFIENLSDGKSISSVEQLPVSAFPKELRRQTPYLQHVVFNRYHSETELMRYIRYLQSKDLSLAHAMIPLGSCTMKLNAVSEMNPVSNPKFANIHPYAPEDQVHGYKYLINDLGLMLKNLTGFDAASFQPNSGASGEYAGLSVIRAYQKSIGEGHRNICLIPVSAHGTNPASAAMAGLKVVPVKCLNNGNLDFEDLKAKAEKHSNHLAAFMVTYPSTFGIFEHGVKETLNVIHQNGGQVYFDGANMNAMVGLCKAGDLGADVCHFNLHKTFCIPHGGGGPGVGPICVKSHLADFLPSNPVIHCGGQKSIGSVSSSPYGSASILPVSWAYMRMMGLDGLRDASKAALLNANYMAARLAPYYKLVYTNDKGRCAHEFILDAREFKVSAGIEATDIAKRLQDYSFHAPTLSWPITNTLMVEPTESESMYEMDRFCDALISIRQEIREIEEGKQPKGNNLLTNAPHPQRDLVREEWDRPYSRERAVYPVPILSERKFWPTVARLDDAYGDKNLFCTCAPMQ</sequence>
<keyword evidence="7" id="KW-0809">Transit peptide</keyword>
<dbReference type="GO" id="GO:0019464">
    <property type="term" value="P:glycine decarboxylation via glycine cleavage system"/>
    <property type="evidence" value="ECO:0007669"/>
    <property type="project" value="TreeGrafter"/>
</dbReference>
<evidence type="ECO:0000256" key="2">
    <source>
        <dbReference type="ARBA" id="ARBA00010756"/>
    </source>
</evidence>
<evidence type="ECO:0000256" key="3">
    <source>
        <dbReference type="ARBA" id="ARBA00022898"/>
    </source>
</evidence>
<dbReference type="Gene3D" id="3.40.640.10">
    <property type="entry name" value="Type I PLP-dependent aspartate aminotransferase-like (Major domain)"/>
    <property type="match status" value="2"/>
</dbReference>
<dbReference type="InterPro" id="IPR020581">
    <property type="entry name" value="GDC_P"/>
</dbReference>
<dbReference type="InterPro" id="IPR049316">
    <property type="entry name" value="GDC-P_C"/>
</dbReference>
<reference evidence="10 11" key="1">
    <citation type="journal article" date="2011" name="Science">
        <title>Comparative functional genomics of the fission yeasts.</title>
        <authorList>
            <person name="Rhind N."/>
            <person name="Chen Z."/>
            <person name="Yassour M."/>
            <person name="Thompson D.A."/>
            <person name="Haas B.J."/>
            <person name="Habib N."/>
            <person name="Wapinski I."/>
            <person name="Roy S."/>
            <person name="Lin M.F."/>
            <person name="Heiman D.I."/>
            <person name="Young S.K."/>
            <person name="Furuya K."/>
            <person name="Guo Y."/>
            <person name="Pidoux A."/>
            <person name="Chen H.M."/>
            <person name="Robbertse B."/>
            <person name="Goldberg J.M."/>
            <person name="Aoki K."/>
            <person name="Bayne E.H."/>
            <person name="Berlin A.M."/>
            <person name="Desjardins C.A."/>
            <person name="Dobbs E."/>
            <person name="Dukaj L."/>
            <person name="Fan L."/>
            <person name="FitzGerald M.G."/>
            <person name="French C."/>
            <person name="Gujja S."/>
            <person name="Hansen K."/>
            <person name="Keifenheim D."/>
            <person name="Levin J.Z."/>
            <person name="Mosher R.A."/>
            <person name="Mueller C.A."/>
            <person name="Pfiffner J."/>
            <person name="Priest M."/>
            <person name="Russ C."/>
            <person name="Smialowska A."/>
            <person name="Swoboda P."/>
            <person name="Sykes S.M."/>
            <person name="Vaughn M."/>
            <person name="Vengrova S."/>
            <person name="Yoder R."/>
            <person name="Zeng Q."/>
            <person name="Allshire R."/>
            <person name="Baulcombe D."/>
            <person name="Birren B.W."/>
            <person name="Brown W."/>
            <person name="Ekwall K."/>
            <person name="Kellis M."/>
            <person name="Leatherwood J."/>
            <person name="Levin H."/>
            <person name="Margalit H."/>
            <person name="Martienssen R."/>
            <person name="Nieduszynski C.A."/>
            <person name="Spatafora J.W."/>
            <person name="Friedman N."/>
            <person name="Dalgaard J.Z."/>
            <person name="Baumann P."/>
            <person name="Niki H."/>
            <person name="Regev A."/>
            <person name="Nusbaum C."/>
        </authorList>
    </citation>
    <scope>NUCLEOTIDE SEQUENCE [LARGE SCALE GENOMIC DNA]</scope>
    <source>
        <strain evidence="11">yFS286</strain>
    </source>
</reference>
<protein>
    <recommendedName>
        <fullName evidence="7">Glycine cleavage system P protein</fullName>
        <ecNumber evidence="7">1.4.4.2</ecNumber>
    </recommendedName>
</protein>
<comment type="subunit">
    <text evidence="7">The glycine cleavage system is composed of four proteins: P, T, L and H.</text>
</comment>
<dbReference type="CDD" id="cd00613">
    <property type="entry name" value="GDC-P"/>
    <property type="match status" value="1"/>
</dbReference>
<accession>S9PXM1</accession>